<keyword evidence="5" id="KW-1185">Reference proteome</keyword>
<feature type="compositionally biased region" description="Low complexity" evidence="1">
    <location>
        <begin position="75"/>
        <end position="88"/>
    </location>
</feature>
<evidence type="ECO:0000256" key="2">
    <source>
        <dbReference type="SAM" id="Phobius"/>
    </source>
</evidence>
<evidence type="ECO:0000256" key="1">
    <source>
        <dbReference type="SAM" id="MobiDB-lite"/>
    </source>
</evidence>
<keyword evidence="2" id="KW-0472">Membrane</keyword>
<name>A0A6G7YSK5_9SPHN</name>
<evidence type="ECO:0000259" key="3">
    <source>
        <dbReference type="Pfam" id="PF04024"/>
    </source>
</evidence>
<feature type="region of interest" description="Disordered" evidence="1">
    <location>
        <begin position="75"/>
        <end position="95"/>
    </location>
</feature>
<dbReference type="Pfam" id="PF04024">
    <property type="entry name" value="PspC"/>
    <property type="match status" value="1"/>
</dbReference>
<dbReference type="RefSeq" id="WP_166412105.1">
    <property type="nucleotide sequence ID" value="NZ_CP049869.1"/>
</dbReference>
<accession>A0A6G7YSK5</accession>
<proteinExistence type="predicted"/>
<evidence type="ECO:0000313" key="4">
    <source>
        <dbReference type="EMBL" id="QIK79720.1"/>
    </source>
</evidence>
<reference evidence="4 5" key="1">
    <citation type="submission" date="2020-03" db="EMBL/GenBank/DDBJ databases">
        <title>Sphingomonas sp. nov., isolated from fish.</title>
        <authorList>
            <person name="Hyun D.-W."/>
            <person name="Bae J.-W."/>
        </authorList>
    </citation>
    <scope>NUCLEOTIDE SEQUENCE [LARGE SCALE GENOMIC DNA]</scope>
    <source>
        <strain evidence="4 5">HDW15B</strain>
    </source>
</reference>
<dbReference type="Proteomes" id="UP000503222">
    <property type="component" value="Chromosome"/>
</dbReference>
<gene>
    <name evidence="4" type="ORF">G7077_13220</name>
</gene>
<sequence>MQSQNLILRNDTVLGVCEAIGRDFGFHPNWLRLALSGGFFFNPVGVAAIYLALGVPVAVSRWIYPVRSSQDLNSLAPRAPEAPEAPQAPSAPLPPVAPEALEVQVPLAA</sequence>
<evidence type="ECO:0000313" key="5">
    <source>
        <dbReference type="Proteomes" id="UP000503222"/>
    </source>
</evidence>
<feature type="domain" description="Phage shock protein PspC N-terminal" evidence="3">
    <location>
        <begin position="10"/>
        <end position="54"/>
    </location>
</feature>
<dbReference type="KEGG" id="spii:G7077_13220"/>
<keyword evidence="2" id="KW-0812">Transmembrane</keyword>
<protein>
    <submittedName>
        <fullName evidence="4">PspC domain-containing protein</fullName>
    </submittedName>
</protein>
<organism evidence="4 5">
    <name type="scientific">Sphingomonas piscis</name>
    <dbReference type="NCBI Taxonomy" id="2714943"/>
    <lineage>
        <taxon>Bacteria</taxon>
        <taxon>Pseudomonadati</taxon>
        <taxon>Pseudomonadota</taxon>
        <taxon>Alphaproteobacteria</taxon>
        <taxon>Sphingomonadales</taxon>
        <taxon>Sphingomonadaceae</taxon>
        <taxon>Sphingomonas</taxon>
    </lineage>
</organism>
<dbReference type="InterPro" id="IPR007168">
    <property type="entry name" value="Phageshock_PspC_N"/>
</dbReference>
<keyword evidence="2" id="KW-1133">Transmembrane helix</keyword>
<dbReference type="AlphaFoldDB" id="A0A6G7YSK5"/>
<dbReference type="EMBL" id="CP049869">
    <property type="protein sequence ID" value="QIK79720.1"/>
    <property type="molecule type" value="Genomic_DNA"/>
</dbReference>
<feature type="transmembrane region" description="Helical" evidence="2">
    <location>
        <begin position="39"/>
        <end position="59"/>
    </location>
</feature>